<organism evidence="2 3">
    <name type="scientific">Gekko japonicus</name>
    <name type="common">Schlegel's Japanese gecko</name>
    <dbReference type="NCBI Taxonomy" id="146911"/>
    <lineage>
        <taxon>Eukaryota</taxon>
        <taxon>Metazoa</taxon>
        <taxon>Chordata</taxon>
        <taxon>Craniata</taxon>
        <taxon>Vertebrata</taxon>
        <taxon>Euteleostomi</taxon>
        <taxon>Lepidosauria</taxon>
        <taxon>Squamata</taxon>
        <taxon>Bifurcata</taxon>
        <taxon>Gekkota</taxon>
        <taxon>Gekkonidae</taxon>
        <taxon>Gekkoninae</taxon>
        <taxon>Gekko</taxon>
    </lineage>
</organism>
<dbReference type="PANTHER" id="PTHR14469:SF0">
    <property type="entry name" value="FAMILY WITH SEQUENCE SIMILARITY 113"/>
    <property type="match status" value="1"/>
</dbReference>
<comment type="similarity">
    <text evidence="1">Belongs to the PC-esterase family.</text>
</comment>
<sequence>EDQRPGRRTAAMAKLPFGDLYDFSSEEVQQLLHNKFVVILGDSIQRTIYKDLVCFLQSGRLLTRSELKVKGGETFKGDHRVEFEGLHRETNYREVRQYRTDHHLVRFYFITRICSDYMESILEDFKADPAPDVVILNSCLWDLNRYLDRSANEPPLQKAFREYRSNLQTLFKKLHDILPTSSLIIWNTAMPVGKEVEKAYLKPGIIDKDVEPLDEKRKAY</sequence>
<protein>
    <submittedName>
        <fullName evidence="3">PC-esterase domain-containing protein 1B-like</fullName>
    </submittedName>
</protein>
<reference evidence="3" key="1">
    <citation type="submission" date="2025-08" db="UniProtKB">
        <authorList>
            <consortium name="RefSeq"/>
        </authorList>
    </citation>
    <scope>IDENTIFICATION</scope>
</reference>
<name>A0ABM1LFS3_GEKJA</name>
<dbReference type="Proteomes" id="UP000694871">
    <property type="component" value="Unplaced"/>
</dbReference>
<proteinExistence type="inferred from homology"/>
<evidence type="ECO:0000313" key="3">
    <source>
        <dbReference type="RefSeq" id="XP_015284810.1"/>
    </source>
</evidence>
<dbReference type="RefSeq" id="XP_015284810.1">
    <property type="nucleotide sequence ID" value="XM_015429324.1"/>
</dbReference>
<evidence type="ECO:0000313" key="2">
    <source>
        <dbReference type="Proteomes" id="UP000694871"/>
    </source>
</evidence>
<evidence type="ECO:0000256" key="1">
    <source>
        <dbReference type="ARBA" id="ARBA00037957"/>
    </source>
</evidence>
<dbReference type="PANTHER" id="PTHR14469">
    <property type="entry name" value="SARCOMA ANTIGEN NY-SAR-23"/>
    <property type="match status" value="1"/>
</dbReference>
<accession>A0ABM1LFS3</accession>
<gene>
    <name evidence="3" type="primary">LOC107125862</name>
</gene>
<feature type="non-terminal residue" evidence="3">
    <location>
        <position position="1"/>
    </location>
</feature>
<keyword evidence="2" id="KW-1185">Reference proteome</keyword>
<dbReference type="GeneID" id="107125862"/>